<accession>A0A2U2RP37</accession>
<proteinExistence type="predicted"/>
<name>A0A2U2RP37_9MICO</name>
<organism evidence="2 3">
    <name type="scientific">Brachybacterium endophyticum</name>
    <dbReference type="NCBI Taxonomy" id="2182385"/>
    <lineage>
        <taxon>Bacteria</taxon>
        <taxon>Bacillati</taxon>
        <taxon>Actinomycetota</taxon>
        <taxon>Actinomycetes</taxon>
        <taxon>Micrococcales</taxon>
        <taxon>Dermabacteraceae</taxon>
        <taxon>Brachybacterium</taxon>
    </lineage>
</organism>
<keyword evidence="1" id="KW-0812">Transmembrane</keyword>
<evidence type="ECO:0000313" key="2">
    <source>
        <dbReference type="EMBL" id="PWH07642.1"/>
    </source>
</evidence>
<feature type="transmembrane region" description="Helical" evidence="1">
    <location>
        <begin position="15"/>
        <end position="32"/>
    </location>
</feature>
<keyword evidence="1" id="KW-0472">Membrane</keyword>
<evidence type="ECO:0000313" key="3">
    <source>
        <dbReference type="Proteomes" id="UP000245590"/>
    </source>
</evidence>
<reference evidence="2 3" key="1">
    <citation type="submission" date="2018-05" db="EMBL/GenBank/DDBJ databases">
        <title>Brachybacterium sp. M1HQ-2T, whole genome shotgun sequence.</title>
        <authorList>
            <person name="Tuo L."/>
        </authorList>
    </citation>
    <scope>NUCLEOTIDE SEQUENCE [LARGE SCALE GENOMIC DNA]</scope>
    <source>
        <strain evidence="2 3">M1HQ-2</strain>
    </source>
</reference>
<keyword evidence="1" id="KW-1133">Transmembrane helix</keyword>
<protein>
    <submittedName>
        <fullName evidence="2">Uncharacterized protein</fullName>
    </submittedName>
</protein>
<evidence type="ECO:0000256" key="1">
    <source>
        <dbReference type="SAM" id="Phobius"/>
    </source>
</evidence>
<dbReference type="AlphaFoldDB" id="A0A2U2RP37"/>
<gene>
    <name evidence="2" type="ORF">DEO23_03190</name>
</gene>
<dbReference type="Proteomes" id="UP000245590">
    <property type="component" value="Unassembled WGS sequence"/>
</dbReference>
<keyword evidence="3" id="KW-1185">Reference proteome</keyword>
<feature type="transmembrane region" description="Helical" evidence="1">
    <location>
        <begin position="39"/>
        <end position="63"/>
    </location>
</feature>
<feature type="transmembrane region" description="Helical" evidence="1">
    <location>
        <begin position="69"/>
        <end position="91"/>
    </location>
</feature>
<dbReference type="EMBL" id="QFKX01000001">
    <property type="protein sequence ID" value="PWH07642.1"/>
    <property type="molecule type" value="Genomic_DNA"/>
</dbReference>
<comment type="caution">
    <text evidence="2">The sequence shown here is derived from an EMBL/GenBank/DDBJ whole genome shotgun (WGS) entry which is preliminary data.</text>
</comment>
<sequence length="119" mass="12240">MPAAVPVPVMQPKSVGVAFVLTFFFGVFGLFYSSVAGAITLLAIAIGGGLLGGVIIGLISLATMGLGSVLLLLVPVFGVAIWIASIIWGCVAASNHNERVRAQYAAFQAAYGRPVHPAR</sequence>